<dbReference type="EMBL" id="DRWX01000112">
    <property type="protein sequence ID" value="HHM96008.1"/>
    <property type="molecule type" value="Genomic_DNA"/>
</dbReference>
<dbReference type="SUPFAM" id="SSF51695">
    <property type="entry name" value="PLC-like phosphodiesterases"/>
    <property type="match status" value="1"/>
</dbReference>
<dbReference type="GO" id="GO:0006629">
    <property type="term" value="P:lipid metabolic process"/>
    <property type="evidence" value="ECO:0007669"/>
    <property type="project" value="InterPro"/>
</dbReference>
<proteinExistence type="predicted"/>
<dbReference type="GO" id="GO:0008081">
    <property type="term" value="F:phosphoric diester hydrolase activity"/>
    <property type="evidence" value="ECO:0007669"/>
    <property type="project" value="InterPro"/>
</dbReference>
<dbReference type="PANTHER" id="PTHR46211:SF1">
    <property type="entry name" value="GLYCEROPHOSPHODIESTER PHOSPHODIESTERASE, CYTOPLASMIC"/>
    <property type="match status" value="1"/>
</dbReference>
<gene>
    <name evidence="2" type="ORF">ENM21_02195</name>
</gene>
<protein>
    <submittedName>
        <fullName evidence="2">Glycerophosphoryl diester phosphodiesterase</fullName>
    </submittedName>
</protein>
<sequence>MALLKNAKQLTARFPHRPWIIAHRGASGLVPENTLTAFVLAAEQGADMVELDLRLSKDGHLVVLHDAALERTTNGRGFVHQHTLAELQQLDAGYAFTLDGGATYPFRGLGLRIPTLEEVVATIPQHLGINAEIKSAPWDPTDRQRGLVIAEKLVTLVRRHPDLRERLLVSSFDAAVLDAVRRLEPELPLGLCTMPIAPLPEQLRSTVERGYDAFHPTDIGFDEHGTAVVQSAHLAGLLVNVWTVDSPDRAVELAALGIDGIITDYPEATRKAIERALGSFAARR</sequence>
<evidence type="ECO:0000259" key="1">
    <source>
        <dbReference type="PROSITE" id="PS51704"/>
    </source>
</evidence>
<dbReference type="PROSITE" id="PS51704">
    <property type="entry name" value="GP_PDE"/>
    <property type="match status" value="1"/>
</dbReference>
<dbReference type="AlphaFoldDB" id="A0A7C5RSD3"/>
<feature type="domain" description="GP-PDE" evidence="1">
    <location>
        <begin position="18"/>
        <end position="273"/>
    </location>
</feature>
<accession>A0A7C5RSD3</accession>
<evidence type="ECO:0000313" key="2">
    <source>
        <dbReference type="EMBL" id="HHM96008.1"/>
    </source>
</evidence>
<comment type="caution">
    <text evidence="2">The sequence shown here is derived from an EMBL/GenBank/DDBJ whole genome shotgun (WGS) entry which is preliminary data.</text>
</comment>
<dbReference type="Pfam" id="PF03009">
    <property type="entry name" value="GDPD"/>
    <property type="match status" value="1"/>
</dbReference>
<name>A0A7C5RSD3_THERO</name>
<reference evidence="2" key="1">
    <citation type="journal article" date="2020" name="mSystems">
        <title>Genome- and Community-Level Interaction Insights into Carbon Utilization and Element Cycling Functions of Hydrothermarchaeota in Hydrothermal Sediment.</title>
        <authorList>
            <person name="Zhou Z."/>
            <person name="Liu Y."/>
            <person name="Xu W."/>
            <person name="Pan J."/>
            <person name="Luo Z.H."/>
            <person name="Li M."/>
        </authorList>
    </citation>
    <scope>NUCLEOTIDE SEQUENCE [LARGE SCALE GENOMIC DNA]</scope>
    <source>
        <strain evidence="2">SpSt-1065</strain>
    </source>
</reference>
<dbReference type="InterPro" id="IPR030395">
    <property type="entry name" value="GP_PDE_dom"/>
</dbReference>
<organism evidence="2">
    <name type="scientific">Thermomicrobium roseum</name>
    <dbReference type="NCBI Taxonomy" id="500"/>
    <lineage>
        <taxon>Bacteria</taxon>
        <taxon>Pseudomonadati</taxon>
        <taxon>Thermomicrobiota</taxon>
        <taxon>Thermomicrobia</taxon>
        <taxon>Thermomicrobiales</taxon>
        <taxon>Thermomicrobiaceae</taxon>
        <taxon>Thermomicrobium</taxon>
    </lineage>
</organism>
<dbReference type="InterPro" id="IPR017946">
    <property type="entry name" value="PLC-like_Pdiesterase_TIM-brl"/>
</dbReference>
<dbReference type="PANTHER" id="PTHR46211">
    <property type="entry name" value="GLYCEROPHOSPHORYL DIESTER PHOSPHODIESTERASE"/>
    <property type="match status" value="1"/>
</dbReference>
<dbReference type="Gene3D" id="3.20.20.190">
    <property type="entry name" value="Phosphatidylinositol (PI) phosphodiesterase"/>
    <property type="match status" value="1"/>
</dbReference>